<accession>X0K5X9</accession>
<dbReference type="InterPro" id="IPR029510">
    <property type="entry name" value="Ald_DH_CS_GLU"/>
</dbReference>
<evidence type="ECO:0000256" key="5">
    <source>
        <dbReference type="PROSITE-ProRule" id="PRU10007"/>
    </source>
</evidence>
<evidence type="ECO:0000256" key="7">
    <source>
        <dbReference type="SAM" id="MobiDB-lite"/>
    </source>
</evidence>
<name>X0K5X9_FUSO5</name>
<dbReference type="VEuPathDB" id="FungiDB:FOIG_14623"/>
<proteinExistence type="inferred from homology"/>
<dbReference type="InterPro" id="IPR015590">
    <property type="entry name" value="Aldehyde_DH_dom"/>
</dbReference>
<dbReference type="GO" id="GO:0000166">
    <property type="term" value="F:nucleotide binding"/>
    <property type="evidence" value="ECO:0007669"/>
    <property type="project" value="InterPro"/>
</dbReference>
<gene>
    <name evidence="10" type="ORF">FOIG_14623</name>
</gene>
<dbReference type="HOGENOM" id="CLU_011550_0_0_1"/>
<feature type="domain" description="Aldehyde dehydrogenase" evidence="8">
    <location>
        <begin position="563"/>
        <end position="1012"/>
    </location>
</feature>
<evidence type="ECO:0000259" key="8">
    <source>
        <dbReference type="Pfam" id="PF00171"/>
    </source>
</evidence>
<feature type="region of interest" description="Disordered" evidence="7">
    <location>
        <begin position="1"/>
        <end position="30"/>
    </location>
</feature>
<dbReference type="Gene3D" id="3.40.605.10">
    <property type="entry name" value="Aldehyde Dehydrogenase, Chain A, domain 1"/>
    <property type="match status" value="1"/>
</dbReference>
<dbReference type="Pfam" id="PF01408">
    <property type="entry name" value="GFO_IDH_MocA"/>
    <property type="match status" value="1"/>
</dbReference>
<dbReference type="SUPFAM" id="SSF51735">
    <property type="entry name" value="NAD(P)-binding Rossmann-fold domains"/>
    <property type="match status" value="1"/>
</dbReference>
<feature type="domain" description="Gfo/Idh/MocA-like oxidoreductase N-terminal" evidence="9">
    <location>
        <begin position="31"/>
        <end position="159"/>
    </location>
</feature>
<sequence length="1017" mass="111183">MAPHAEQDESTRGITRLPPPERPAFSTSPPRLLIIGAGNRGKAYAEAVKNSSNGVIVGVVEPIALKRRHLGRKYIWGAREPIPGEEFSDWPEFVQWELSRRQAVVSGTTDVPEGVDAVFICVQDGMHKDVVLGLAPLKLHIMCEKPLAPNLEDCMAIYKSLSPDPSGSSEKLFAIGHVLRYSPHNMMMRKLLLEDKVIGDIMAVNHTEPVGWYHFTHSYVRGNWRNEKAAAPSLLAKSCHDIDILYWILAAPPPGSNKPTHVPKDISSSGSLQYFRKERKPVEAGNATNCLSCAYEPSCQFSAKRIYTGADLKSQQQEHFCTVVAPEIEDCIPNGGPEAAKKTVLSKLAEDYSEDTPADEVSKKNTFGRCVYECDNDVCDNQVVTLSWDADPIAAPGETPLQALSGRGSKTATLHMVAFTEKICTRFTYIYGVHGEMYADSSSITVTDFRTCKKTVHYPHIPEGGGHGDGDEGLTRQFVLAVDRVKNHGEKVSTAQREYIKCNLRDVIMSHSMVFAAEEARKGKKVIDFPEWLYCLLDPNSHAKLNFTEFFNVIDGKLKTTKETSQGVNHSTLEKNSPVPVSTREDVDRAVQAAKKASEAWAEVPYKERQALVAKFAGGIDLIKEDLAVLLIKEQGKPMRQLQLAHVEIGMAIQFLQGYSQLPDSKEMIMDKPGRRVVTRYVPLCVAVGIVPWNFLTCRIAAAKISPALIAGNAFILKPSPFTPYCDLKLAELALKYFPAGVVQALSGNDDLGPWLTAHPGVDKISFTGSTATGKKVLQSTFGNLKRVTLELGGNDPAIVCSDVNVKELAMAALANSGQLCIAIERIYVHESIYDDVLETLASTVKSLPVGDGLESTTAMGPVQNHLQFDRVKSLLANIQSHGLKLAAGSTSPSDAGKGYFITPTVVDNPPDASRIVVEESFGPVFPILKWKDEDEVLRRANDNPMGLGASVWTPDLEKAERLAARLKAGTVWFNSHHELNPNVAFGGIKESGLGAEHGLEGIKSYCSTKSIFINAA</sequence>
<feature type="active site" evidence="5">
    <location>
        <position position="791"/>
    </location>
</feature>
<dbReference type="GeneID" id="42039798"/>
<evidence type="ECO:0000259" key="9">
    <source>
        <dbReference type="Pfam" id="PF01408"/>
    </source>
</evidence>
<dbReference type="SUPFAM" id="SSF55347">
    <property type="entry name" value="Glyceraldehyde-3-phosphate dehydrogenase-like, C-terminal domain"/>
    <property type="match status" value="1"/>
</dbReference>
<reference evidence="10" key="1">
    <citation type="submission" date="2011-11" db="EMBL/GenBank/DDBJ databases">
        <title>The Genome Sequence of Fusarium oxysporum II5.</title>
        <authorList>
            <consortium name="The Broad Institute Genome Sequencing Platform"/>
            <person name="Ma L.-J."/>
            <person name="Gale L.R."/>
            <person name="Schwartz D.C."/>
            <person name="Zhou S."/>
            <person name="Corby-Kistler H."/>
            <person name="Young S.K."/>
            <person name="Zeng Q."/>
            <person name="Gargeya S."/>
            <person name="Fitzgerald M."/>
            <person name="Haas B."/>
            <person name="Abouelleil A."/>
            <person name="Alvarado L."/>
            <person name="Arachchi H.M."/>
            <person name="Berlin A."/>
            <person name="Brown A."/>
            <person name="Chapman S.B."/>
            <person name="Chen Z."/>
            <person name="Dunbar C."/>
            <person name="Freedman E."/>
            <person name="Gearin G."/>
            <person name="Goldberg J."/>
            <person name="Griggs A."/>
            <person name="Gujja S."/>
            <person name="Heiman D."/>
            <person name="Howarth C."/>
            <person name="Larson L."/>
            <person name="Lui A."/>
            <person name="MacDonald P.J.P."/>
            <person name="Montmayeur A."/>
            <person name="Murphy C."/>
            <person name="Neiman D."/>
            <person name="Pearson M."/>
            <person name="Priest M."/>
            <person name="Roberts A."/>
            <person name="Saif S."/>
            <person name="Shea T."/>
            <person name="Shenoy N."/>
            <person name="Sisk P."/>
            <person name="Stolte C."/>
            <person name="Sykes S."/>
            <person name="Wortman J."/>
            <person name="Nusbaum C."/>
            <person name="Birren B."/>
        </authorList>
    </citation>
    <scope>NUCLEOTIDE SEQUENCE [LARGE SCALE GENOMIC DNA]</scope>
    <source>
        <strain evidence="10">54006</strain>
    </source>
</reference>
<dbReference type="EC" id="1.2.1.3" evidence="3"/>
<dbReference type="RefSeq" id="XP_031054514.1">
    <property type="nucleotide sequence ID" value="XM_031215893.1"/>
</dbReference>
<dbReference type="CDD" id="cd07106">
    <property type="entry name" value="ALDH_AldA-AAD23400"/>
    <property type="match status" value="1"/>
</dbReference>
<dbReference type="PANTHER" id="PTHR11699">
    <property type="entry name" value="ALDEHYDE DEHYDROGENASE-RELATED"/>
    <property type="match status" value="1"/>
</dbReference>
<feature type="compositionally biased region" description="Basic and acidic residues" evidence="7">
    <location>
        <begin position="1"/>
        <end position="11"/>
    </location>
</feature>
<dbReference type="InterPro" id="IPR016163">
    <property type="entry name" value="Ald_DH_C"/>
</dbReference>
<dbReference type="SUPFAM" id="SSF53720">
    <property type="entry name" value="ALDH-like"/>
    <property type="match status" value="1"/>
</dbReference>
<evidence type="ECO:0000313" key="10">
    <source>
        <dbReference type="EMBL" id="EXL92424.1"/>
    </source>
</evidence>
<evidence type="ECO:0000256" key="3">
    <source>
        <dbReference type="ARBA" id="ARBA00024226"/>
    </source>
</evidence>
<dbReference type="FunFam" id="3.40.309.10:FF:000009">
    <property type="entry name" value="Aldehyde dehydrogenase A"/>
    <property type="match status" value="1"/>
</dbReference>
<comment type="catalytic activity">
    <reaction evidence="4">
        <text>an aldehyde + NAD(+) + H2O = a carboxylate + NADH + 2 H(+)</text>
        <dbReference type="Rhea" id="RHEA:16185"/>
        <dbReference type="ChEBI" id="CHEBI:15377"/>
        <dbReference type="ChEBI" id="CHEBI:15378"/>
        <dbReference type="ChEBI" id="CHEBI:17478"/>
        <dbReference type="ChEBI" id="CHEBI:29067"/>
        <dbReference type="ChEBI" id="CHEBI:57540"/>
        <dbReference type="ChEBI" id="CHEBI:57945"/>
        <dbReference type="EC" id="1.2.1.3"/>
    </reaction>
</comment>
<dbReference type="Proteomes" id="UP000030685">
    <property type="component" value="Unassembled WGS sequence"/>
</dbReference>
<evidence type="ECO:0000256" key="2">
    <source>
        <dbReference type="ARBA" id="ARBA00023002"/>
    </source>
</evidence>
<keyword evidence="2 6" id="KW-0560">Oxidoreductase</keyword>
<comment type="similarity">
    <text evidence="1 6">Belongs to the aldehyde dehydrogenase family.</text>
</comment>
<dbReference type="AlphaFoldDB" id="X0K5X9"/>
<dbReference type="InterPro" id="IPR016162">
    <property type="entry name" value="Ald_DH_N"/>
</dbReference>
<dbReference type="GO" id="GO:0004029">
    <property type="term" value="F:aldehyde dehydrogenase (NAD+) activity"/>
    <property type="evidence" value="ECO:0007669"/>
    <property type="project" value="UniProtKB-EC"/>
</dbReference>
<dbReference type="Pfam" id="PF00171">
    <property type="entry name" value="Aldedh"/>
    <property type="match status" value="1"/>
</dbReference>
<dbReference type="InterPro" id="IPR044086">
    <property type="entry name" value="LUC3-like"/>
</dbReference>
<dbReference type="InterPro" id="IPR000683">
    <property type="entry name" value="Gfo/Idh/MocA-like_OxRdtase_N"/>
</dbReference>
<dbReference type="Gene3D" id="3.40.50.720">
    <property type="entry name" value="NAD(P)-binding Rossmann-like Domain"/>
    <property type="match status" value="1"/>
</dbReference>
<protein>
    <recommendedName>
        <fullName evidence="3">aldehyde dehydrogenase (NAD(+))</fullName>
        <ecNumber evidence="3">1.2.1.3</ecNumber>
    </recommendedName>
</protein>
<dbReference type="PROSITE" id="PS00687">
    <property type="entry name" value="ALDEHYDE_DEHYDR_GLU"/>
    <property type="match status" value="1"/>
</dbReference>
<evidence type="ECO:0000256" key="4">
    <source>
        <dbReference type="ARBA" id="ARBA00049194"/>
    </source>
</evidence>
<dbReference type="EMBL" id="KK036131">
    <property type="protein sequence ID" value="EXL92424.1"/>
    <property type="molecule type" value="Genomic_DNA"/>
</dbReference>
<organism evidence="10">
    <name type="scientific">Fusarium odoratissimum (strain NRRL 54006)</name>
    <dbReference type="NCBI Taxonomy" id="1089451"/>
    <lineage>
        <taxon>Eukaryota</taxon>
        <taxon>Fungi</taxon>
        <taxon>Dikarya</taxon>
        <taxon>Ascomycota</taxon>
        <taxon>Pezizomycotina</taxon>
        <taxon>Sordariomycetes</taxon>
        <taxon>Hypocreomycetidae</taxon>
        <taxon>Hypocreales</taxon>
        <taxon>Nectriaceae</taxon>
        <taxon>Fusarium</taxon>
        <taxon>Fusarium oxysporum species complex</taxon>
        <taxon>Fusarium oxysporum f. sp. cubense (strain race 4)</taxon>
    </lineage>
</organism>
<dbReference type="InterPro" id="IPR036291">
    <property type="entry name" value="NAD(P)-bd_dom_sf"/>
</dbReference>
<evidence type="ECO:0000256" key="6">
    <source>
        <dbReference type="RuleBase" id="RU003345"/>
    </source>
</evidence>
<dbReference type="Gene3D" id="3.40.309.10">
    <property type="entry name" value="Aldehyde Dehydrogenase, Chain A, domain 2"/>
    <property type="match status" value="1"/>
</dbReference>
<dbReference type="Gene3D" id="3.30.360.10">
    <property type="entry name" value="Dihydrodipicolinate Reductase, domain 2"/>
    <property type="match status" value="1"/>
</dbReference>
<dbReference type="FunFam" id="3.40.605.10:FF:000007">
    <property type="entry name" value="NAD/NADP-dependent betaine aldehyde dehydrogenase"/>
    <property type="match status" value="1"/>
</dbReference>
<dbReference type="InterPro" id="IPR016161">
    <property type="entry name" value="Ald_DH/histidinol_DH"/>
</dbReference>
<evidence type="ECO:0000256" key="1">
    <source>
        <dbReference type="ARBA" id="ARBA00009986"/>
    </source>
</evidence>
<reference evidence="10" key="2">
    <citation type="submission" date="2014-03" db="EMBL/GenBank/DDBJ databases">
        <title>The Genome Annotation of Fusarium oxysporum II5.</title>
        <authorList>
            <consortium name="The Broad Institute Genomics Platform"/>
            <person name="Ma L.-J."/>
            <person name="Corby-Kistler H."/>
            <person name="Broz K."/>
            <person name="Gale L.R."/>
            <person name="Jonkers W."/>
            <person name="O'Donnell K."/>
            <person name="Ploetz R."/>
            <person name="Steinberg C."/>
            <person name="Schwartz D.C."/>
            <person name="VanEtten H."/>
            <person name="Zhou S."/>
            <person name="Young S.K."/>
            <person name="Zeng Q."/>
            <person name="Gargeya S."/>
            <person name="Fitzgerald M."/>
            <person name="Abouelleil A."/>
            <person name="Alvarado L."/>
            <person name="Chapman S.B."/>
            <person name="Gainer-Dewar J."/>
            <person name="Goldberg J."/>
            <person name="Griggs A."/>
            <person name="Gujja S."/>
            <person name="Hansen M."/>
            <person name="Howarth C."/>
            <person name="Imamovic A."/>
            <person name="Ireland A."/>
            <person name="Larimer J."/>
            <person name="McCowan C."/>
            <person name="Murphy C."/>
            <person name="Pearson M."/>
            <person name="Poon T.W."/>
            <person name="Priest M."/>
            <person name="Roberts A."/>
            <person name="Saif S."/>
            <person name="Shea T."/>
            <person name="Sykes S."/>
            <person name="Wortman J."/>
            <person name="Nusbaum C."/>
            <person name="Birren B."/>
        </authorList>
    </citation>
    <scope>NUCLEOTIDE SEQUENCE</scope>
    <source>
        <strain evidence="10">54006</strain>
    </source>
</reference>